<dbReference type="EMBL" id="CADCVV010000053">
    <property type="protein sequence ID" value="CAA9489849.1"/>
    <property type="molecule type" value="Genomic_DNA"/>
</dbReference>
<evidence type="ECO:0000313" key="2">
    <source>
        <dbReference type="EMBL" id="CAA9489849.1"/>
    </source>
</evidence>
<feature type="region of interest" description="Disordered" evidence="1">
    <location>
        <begin position="1"/>
        <end position="73"/>
    </location>
</feature>
<feature type="compositionally biased region" description="Basic and acidic residues" evidence="1">
    <location>
        <begin position="33"/>
        <end position="42"/>
    </location>
</feature>
<feature type="compositionally biased region" description="Basic residues" evidence="1">
    <location>
        <begin position="20"/>
        <end position="32"/>
    </location>
</feature>
<organism evidence="2">
    <name type="scientific">uncultured Solirubrobacterales bacterium</name>
    <dbReference type="NCBI Taxonomy" id="768556"/>
    <lineage>
        <taxon>Bacteria</taxon>
        <taxon>Bacillati</taxon>
        <taxon>Actinomycetota</taxon>
        <taxon>Thermoleophilia</taxon>
        <taxon>Solirubrobacterales</taxon>
        <taxon>environmental samples</taxon>
    </lineage>
</organism>
<feature type="non-terminal residue" evidence="2">
    <location>
        <position position="97"/>
    </location>
</feature>
<protein>
    <submittedName>
        <fullName evidence="2">Uncharacterized protein</fullName>
    </submittedName>
</protein>
<feature type="non-terminal residue" evidence="2">
    <location>
        <position position="1"/>
    </location>
</feature>
<reference evidence="2" key="1">
    <citation type="submission" date="2020-02" db="EMBL/GenBank/DDBJ databases">
        <authorList>
            <person name="Meier V. D."/>
        </authorList>
    </citation>
    <scope>NUCLEOTIDE SEQUENCE</scope>
    <source>
        <strain evidence="2">AVDCRST_MAG17</strain>
    </source>
</reference>
<gene>
    <name evidence="2" type="ORF">AVDCRST_MAG17-712</name>
</gene>
<dbReference type="AlphaFoldDB" id="A0A6J4SC58"/>
<name>A0A6J4SC58_9ACTN</name>
<evidence type="ECO:0000256" key="1">
    <source>
        <dbReference type="SAM" id="MobiDB-lite"/>
    </source>
</evidence>
<proteinExistence type="predicted"/>
<sequence length="97" mass="11345">VPSRLRPCLHPRRVGDLRRAARRLARRHRRDRQVRPRPDSRHRLPQPLRGHLGRLPARGARLADPGRRGPAHAVRELRRHRVVALAPAAPPRRRERL</sequence>
<accession>A0A6J4SC58</accession>